<sequence length="200" mass="21013">MSRYGGTYYQEQQPHPGHSQYAQTQGHYPSEQSPYAPPPYAEQAYAHGDQNAQTQYCLAPEYGPASNIPQDHPQSQYPQQGANASYYNGEPYPGQNNINAPEGEKGLGSTVVGGAAGGYMGHKMGGGWGTAAGAALGAVGMNMVSHRLKPQPAPAQQVVAAPQPVQYIAAPQLAGGLGGGLLGRRQAILSDRLARRGLIR</sequence>
<evidence type="ECO:0000313" key="2">
    <source>
        <dbReference type="EMBL" id="KAJ5235165.1"/>
    </source>
</evidence>
<dbReference type="AlphaFoldDB" id="A0A9W9TQH1"/>
<dbReference type="OrthoDB" id="4369925at2759"/>
<dbReference type="Proteomes" id="UP001147733">
    <property type="component" value="Unassembled WGS sequence"/>
</dbReference>
<feature type="region of interest" description="Disordered" evidence="1">
    <location>
        <begin position="1"/>
        <end position="42"/>
    </location>
</feature>
<dbReference type="EMBL" id="JAPQKT010000003">
    <property type="protein sequence ID" value="KAJ5235165.1"/>
    <property type="molecule type" value="Genomic_DNA"/>
</dbReference>
<comment type="caution">
    <text evidence="2">The sequence shown here is derived from an EMBL/GenBank/DDBJ whole genome shotgun (WGS) entry which is preliminary data.</text>
</comment>
<gene>
    <name evidence="2" type="ORF">N7469_004333</name>
</gene>
<protein>
    <recommendedName>
        <fullName evidence="4">Glycine zipper 2TM domain-containing protein</fullName>
    </recommendedName>
</protein>
<dbReference type="GeneID" id="81382420"/>
<evidence type="ECO:0000256" key="1">
    <source>
        <dbReference type="SAM" id="MobiDB-lite"/>
    </source>
</evidence>
<proteinExistence type="predicted"/>
<accession>A0A9W9TQH1</accession>
<keyword evidence="3" id="KW-1185">Reference proteome</keyword>
<reference evidence="2" key="1">
    <citation type="submission" date="2022-11" db="EMBL/GenBank/DDBJ databases">
        <authorList>
            <person name="Petersen C."/>
        </authorList>
    </citation>
    <scope>NUCLEOTIDE SEQUENCE</scope>
    <source>
        <strain evidence="2">IBT 23319</strain>
    </source>
</reference>
<reference evidence="2" key="2">
    <citation type="journal article" date="2023" name="IMA Fungus">
        <title>Comparative genomic study of the Penicillium genus elucidates a diverse pangenome and 15 lateral gene transfer events.</title>
        <authorList>
            <person name="Petersen C."/>
            <person name="Sorensen T."/>
            <person name="Nielsen M.R."/>
            <person name="Sondergaard T.E."/>
            <person name="Sorensen J.L."/>
            <person name="Fitzpatrick D.A."/>
            <person name="Frisvad J.C."/>
            <person name="Nielsen K.L."/>
        </authorList>
    </citation>
    <scope>NUCLEOTIDE SEQUENCE</scope>
    <source>
        <strain evidence="2">IBT 23319</strain>
    </source>
</reference>
<name>A0A9W9TQH1_PENCI</name>
<evidence type="ECO:0000313" key="3">
    <source>
        <dbReference type="Proteomes" id="UP001147733"/>
    </source>
</evidence>
<evidence type="ECO:0008006" key="4">
    <source>
        <dbReference type="Google" id="ProtNLM"/>
    </source>
</evidence>
<dbReference type="RefSeq" id="XP_056502665.1">
    <property type="nucleotide sequence ID" value="XM_056643253.1"/>
</dbReference>
<organism evidence="2 3">
    <name type="scientific">Penicillium citrinum</name>
    <dbReference type="NCBI Taxonomy" id="5077"/>
    <lineage>
        <taxon>Eukaryota</taxon>
        <taxon>Fungi</taxon>
        <taxon>Dikarya</taxon>
        <taxon>Ascomycota</taxon>
        <taxon>Pezizomycotina</taxon>
        <taxon>Eurotiomycetes</taxon>
        <taxon>Eurotiomycetidae</taxon>
        <taxon>Eurotiales</taxon>
        <taxon>Aspergillaceae</taxon>
        <taxon>Penicillium</taxon>
    </lineage>
</organism>